<evidence type="ECO:0000313" key="3">
    <source>
        <dbReference type="Proteomes" id="UP000019442"/>
    </source>
</evidence>
<evidence type="ECO:0000256" key="1">
    <source>
        <dbReference type="SAM" id="MobiDB-lite"/>
    </source>
</evidence>
<organism evidence="2 3">
    <name type="scientific">Ectothiorhodospira haloalkaliphila</name>
    <dbReference type="NCBI Taxonomy" id="421628"/>
    <lineage>
        <taxon>Bacteria</taxon>
        <taxon>Pseudomonadati</taxon>
        <taxon>Pseudomonadota</taxon>
        <taxon>Gammaproteobacteria</taxon>
        <taxon>Chromatiales</taxon>
        <taxon>Ectothiorhodospiraceae</taxon>
        <taxon>Ectothiorhodospira</taxon>
    </lineage>
</organism>
<proteinExistence type="predicted"/>
<dbReference type="KEGG" id="hhc:M911_04125"/>
<feature type="compositionally biased region" description="Basic and acidic residues" evidence="1">
    <location>
        <begin position="79"/>
        <end position="101"/>
    </location>
</feature>
<accession>W8L9W1</accession>
<protein>
    <submittedName>
        <fullName evidence="2">Uncharacterized protein</fullName>
    </submittedName>
</protein>
<feature type="compositionally biased region" description="Basic and acidic residues" evidence="1">
    <location>
        <begin position="38"/>
        <end position="51"/>
    </location>
</feature>
<dbReference type="AlphaFoldDB" id="W8L9W1"/>
<name>W8L9W1_9GAMM</name>
<dbReference type="EMBL" id="CP007268">
    <property type="protein sequence ID" value="AHK80600.1"/>
    <property type="molecule type" value="Genomic_DNA"/>
</dbReference>
<dbReference type="HOGENOM" id="CLU_2287581_0_0_6"/>
<sequence>MSASPDRGVRAQHMARDQMTGDRAGDGDQAPYQQDPQHLADRADQQGHPETGEAQAQPIGLGQGMQPAQGVGKAQQPDGADHKEGRASRNQHEGQKLDGHQ</sequence>
<reference evidence="3" key="2">
    <citation type="submission" date="2014-02" db="EMBL/GenBank/DDBJ databases">
        <title>Draft Genome Sequence of extremely halophilic bacteria Halorhodospira halochloris.</title>
        <authorList>
            <person name="Singh K.S."/>
        </authorList>
    </citation>
    <scope>NUCLEOTIDE SEQUENCE [LARGE SCALE GENOMIC DNA]</scope>
    <source>
        <strain evidence="3">A</strain>
    </source>
</reference>
<evidence type="ECO:0000313" key="2">
    <source>
        <dbReference type="EMBL" id="AHK80600.1"/>
    </source>
</evidence>
<feature type="region of interest" description="Disordered" evidence="1">
    <location>
        <begin position="1"/>
        <end position="101"/>
    </location>
</feature>
<keyword evidence="3" id="KW-1185">Reference proteome</keyword>
<feature type="compositionally biased region" description="Basic and acidic residues" evidence="1">
    <location>
        <begin position="14"/>
        <end position="26"/>
    </location>
</feature>
<reference evidence="2 3" key="1">
    <citation type="journal article" date="2014" name="J Genomics">
        <title>Draft Genome Sequence of the Extremely Halophilic Phototrophic Purple Sulfur Bacterium Halorhodospira halochloris.</title>
        <authorList>
            <person name="Singh K.S."/>
            <person name="Kirksey J."/>
            <person name="Hoff W.D."/>
            <person name="Deole R."/>
        </authorList>
    </citation>
    <scope>NUCLEOTIDE SEQUENCE [LARGE SCALE GENOMIC DNA]</scope>
    <source>
        <strain evidence="2 3">A</strain>
    </source>
</reference>
<gene>
    <name evidence="2" type="ORF">M911_04125</name>
</gene>
<dbReference type="Proteomes" id="UP000019442">
    <property type="component" value="Chromosome"/>
</dbReference>